<keyword evidence="2" id="KW-1185">Reference proteome</keyword>
<evidence type="ECO:0000313" key="2">
    <source>
        <dbReference type="Proteomes" id="UP001187346"/>
    </source>
</evidence>
<evidence type="ECO:0000313" key="1">
    <source>
        <dbReference type="EMBL" id="MDV7216092.1"/>
    </source>
</evidence>
<protein>
    <submittedName>
        <fullName evidence="1">Uncharacterized protein</fullName>
    </submittedName>
</protein>
<sequence length="412" mass="46264">MNAVQRVMRFPPERVLEDAAVERGLAPTRLHALLLPVWRVEIRATITEGEDFKLIDRHLERGLAYGGLATVAELARFFALEEPLVAQAVRFLTRTGHIEEHAGRLALTPLGVRSVQDDRRYVITREDRRELYFEALSCTPLSRAHYDERKVTPLAGADLQQVLNRRDFPRFTMVSVMTGFDRGALSRLATQTGPEERDRLNLPVALDQVESLGEECVFLPVYVVHGLREDGRAGLLVYSQVGAEPDRDLTAVLQRAEHVLAAIGAEEREAEHREAGLRAAEKWLEQKGLDDHRPRRRPDGTYSIDLPASAYGPDGVPLTRVGSYTVRGTSFFHLWCRDETLRKYALLARLDLRLGAGRRVTRADAEAHVDRLARQLDLPVPDLRRLHKGAETAGHGSLAAQLARLTQDQEPV</sequence>
<gene>
    <name evidence="1" type="ORF">R5A26_09015</name>
</gene>
<organism evidence="1 2">
    <name type="scientific">Streptomyces prunicolor</name>
    <dbReference type="NCBI Taxonomy" id="67348"/>
    <lineage>
        <taxon>Bacteria</taxon>
        <taxon>Bacillati</taxon>
        <taxon>Actinomycetota</taxon>
        <taxon>Actinomycetes</taxon>
        <taxon>Kitasatosporales</taxon>
        <taxon>Streptomycetaceae</taxon>
        <taxon>Streptomyces</taxon>
    </lineage>
</organism>
<comment type="caution">
    <text evidence="1">The sequence shown here is derived from an EMBL/GenBank/DDBJ whole genome shotgun (WGS) entry which is preliminary data.</text>
</comment>
<accession>A0ABU4F671</accession>
<dbReference type="Proteomes" id="UP001187346">
    <property type="component" value="Unassembled WGS sequence"/>
</dbReference>
<dbReference type="EMBL" id="JAWMAJ010000022">
    <property type="protein sequence ID" value="MDV7216092.1"/>
    <property type="molecule type" value="Genomic_DNA"/>
</dbReference>
<reference evidence="1 2" key="1">
    <citation type="submission" date="2023-10" db="EMBL/GenBank/DDBJ databases">
        <title>Characterization of rhizosphere-enriched actinobacteria from wheat plants lab-grown on chernevaya soil.</title>
        <authorList>
            <person name="Tikhonova E.N."/>
            <person name="Konopkin A."/>
            <person name="Kravchenko I.K."/>
        </authorList>
    </citation>
    <scope>NUCLEOTIDE SEQUENCE [LARGE SCALE GENOMIC DNA]</scope>
    <source>
        <strain evidence="1 2">RR29</strain>
    </source>
</reference>
<proteinExistence type="predicted"/>
<dbReference type="RefSeq" id="WP_317770777.1">
    <property type="nucleotide sequence ID" value="NZ_JAWMAJ010000022.1"/>
</dbReference>
<name>A0ABU4F671_9ACTN</name>